<comment type="similarity">
    <text evidence="7">Belongs to the binding-protein-dependent transport system permease family.</text>
</comment>
<sequence length="299" mass="33080">MTDTVAPPPVAVVAEAPAGGRRRPYRVGRPGRSWLVTRTVLLLIGAAITLFPFYAMVVLSFKPTGPVTFPDSLLPWPISTEAYDQVIGAKSVLRWMWNTIVYSVVSVIGVLLFASMAGYAFAKKRFPGKETMFWSFLAMLMVPYHVTMIPTFIVISELGGVDTYWGMILPTLANAQAVFLMRQFIASLPDSLFEAARLDGCSEWRVYVSIVLPLIKPILATLGVFVFLWHWNDFLWPLIVGQSLDMRTLTTGIASLQQENVALNMLLAGSVVAFVPIFMAYLIGQRYFQEGVATTGIKG</sequence>
<protein>
    <submittedName>
        <fullName evidence="9">Carbohydrate ABC transporter membrane protein 2, CUT1 family</fullName>
    </submittedName>
</protein>
<dbReference type="PROSITE" id="PS50928">
    <property type="entry name" value="ABC_TM1"/>
    <property type="match status" value="1"/>
</dbReference>
<proteinExistence type="inferred from homology"/>
<dbReference type="Gene3D" id="1.10.3720.10">
    <property type="entry name" value="MetI-like"/>
    <property type="match status" value="1"/>
</dbReference>
<keyword evidence="6 7" id="KW-0472">Membrane</keyword>
<dbReference type="SUPFAM" id="SSF161098">
    <property type="entry name" value="MetI-like"/>
    <property type="match status" value="1"/>
</dbReference>
<organism evidence="9 10">
    <name type="scientific">Micromonospora coxensis</name>
    <dbReference type="NCBI Taxonomy" id="356852"/>
    <lineage>
        <taxon>Bacteria</taxon>
        <taxon>Bacillati</taxon>
        <taxon>Actinomycetota</taxon>
        <taxon>Actinomycetes</taxon>
        <taxon>Micromonosporales</taxon>
        <taxon>Micromonosporaceae</taxon>
        <taxon>Micromonospora</taxon>
    </lineage>
</organism>
<evidence type="ECO:0000256" key="1">
    <source>
        <dbReference type="ARBA" id="ARBA00004651"/>
    </source>
</evidence>
<feature type="domain" description="ABC transmembrane type-1" evidence="8">
    <location>
        <begin position="96"/>
        <end position="284"/>
    </location>
</feature>
<dbReference type="PANTHER" id="PTHR43744:SF12">
    <property type="entry name" value="ABC TRANSPORTER PERMEASE PROTEIN MG189-RELATED"/>
    <property type="match status" value="1"/>
</dbReference>
<reference evidence="10" key="1">
    <citation type="submission" date="2016-06" db="EMBL/GenBank/DDBJ databases">
        <authorList>
            <person name="Varghese N."/>
            <person name="Submissions Spin"/>
        </authorList>
    </citation>
    <scope>NUCLEOTIDE SEQUENCE [LARGE SCALE GENOMIC DNA]</scope>
    <source>
        <strain evidence="10">DSM 45161</strain>
    </source>
</reference>
<comment type="subcellular location">
    <subcellularLocation>
        <location evidence="1 7">Cell membrane</location>
        <topology evidence="1 7">Multi-pass membrane protein</topology>
    </subcellularLocation>
</comment>
<name>A0A1C5K3J0_9ACTN</name>
<keyword evidence="5 7" id="KW-1133">Transmembrane helix</keyword>
<evidence type="ECO:0000256" key="7">
    <source>
        <dbReference type="RuleBase" id="RU363032"/>
    </source>
</evidence>
<dbReference type="GO" id="GO:0055085">
    <property type="term" value="P:transmembrane transport"/>
    <property type="evidence" value="ECO:0007669"/>
    <property type="project" value="InterPro"/>
</dbReference>
<feature type="transmembrane region" description="Helical" evidence="7">
    <location>
        <begin position="206"/>
        <end position="231"/>
    </location>
</feature>
<keyword evidence="10" id="KW-1185">Reference proteome</keyword>
<dbReference type="Proteomes" id="UP000198215">
    <property type="component" value="Chromosome I"/>
</dbReference>
<dbReference type="GO" id="GO:0005886">
    <property type="term" value="C:plasma membrane"/>
    <property type="evidence" value="ECO:0007669"/>
    <property type="project" value="UniProtKB-SubCell"/>
</dbReference>
<feature type="transmembrane region" description="Helical" evidence="7">
    <location>
        <begin position="167"/>
        <end position="185"/>
    </location>
</feature>
<dbReference type="AlphaFoldDB" id="A0A1C5K3J0"/>
<gene>
    <name evidence="9" type="ORF">GA0070614_6073</name>
</gene>
<dbReference type="InterPro" id="IPR000515">
    <property type="entry name" value="MetI-like"/>
</dbReference>
<evidence type="ECO:0000313" key="10">
    <source>
        <dbReference type="Proteomes" id="UP000198215"/>
    </source>
</evidence>
<keyword evidence="3" id="KW-1003">Cell membrane</keyword>
<feature type="transmembrane region" description="Helical" evidence="7">
    <location>
        <begin position="39"/>
        <end position="61"/>
    </location>
</feature>
<dbReference type="EMBL" id="LT607753">
    <property type="protein sequence ID" value="SCG77079.1"/>
    <property type="molecule type" value="Genomic_DNA"/>
</dbReference>
<feature type="transmembrane region" description="Helical" evidence="7">
    <location>
        <begin position="133"/>
        <end position="155"/>
    </location>
</feature>
<feature type="transmembrane region" description="Helical" evidence="7">
    <location>
        <begin position="100"/>
        <end position="121"/>
    </location>
</feature>
<evidence type="ECO:0000259" key="8">
    <source>
        <dbReference type="PROSITE" id="PS50928"/>
    </source>
</evidence>
<dbReference type="PANTHER" id="PTHR43744">
    <property type="entry name" value="ABC TRANSPORTER PERMEASE PROTEIN MG189-RELATED-RELATED"/>
    <property type="match status" value="1"/>
</dbReference>
<feature type="transmembrane region" description="Helical" evidence="7">
    <location>
        <begin position="261"/>
        <end position="283"/>
    </location>
</feature>
<keyword evidence="4 7" id="KW-0812">Transmembrane</keyword>
<evidence type="ECO:0000256" key="6">
    <source>
        <dbReference type="ARBA" id="ARBA00023136"/>
    </source>
</evidence>
<dbReference type="OrthoDB" id="148827at2"/>
<keyword evidence="2 7" id="KW-0813">Transport</keyword>
<evidence type="ECO:0000313" key="9">
    <source>
        <dbReference type="EMBL" id="SCG77079.1"/>
    </source>
</evidence>
<evidence type="ECO:0000256" key="5">
    <source>
        <dbReference type="ARBA" id="ARBA00022989"/>
    </source>
</evidence>
<accession>A0A1C5K3J0</accession>
<evidence type="ECO:0000256" key="4">
    <source>
        <dbReference type="ARBA" id="ARBA00022692"/>
    </source>
</evidence>
<dbReference type="InterPro" id="IPR035906">
    <property type="entry name" value="MetI-like_sf"/>
</dbReference>
<evidence type="ECO:0000256" key="2">
    <source>
        <dbReference type="ARBA" id="ARBA00022448"/>
    </source>
</evidence>
<evidence type="ECO:0000256" key="3">
    <source>
        <dbReference type="ARBA" id="ARBA00022475"/>
    </source>
</evidence>
<dbReference type="Pfam" id="PF00528">
    <property type="entry name" value="BPD_transp_1"/>
    <property type="match status" value="1"/>
</dbReference>
<dbReference type="CDD" id="cd06261">
    <property type="entry name" value="TM_PBP2"/>
    <property type="match status" value="1"/>
</dbReference>
<dbReference type="RefSeq" id="WP_088979089.1">
    <property type="nucleotide sequence ID" value="NZ_LT607753.1"/>
</dbReference>